<protein>
    <submittedName>
        <fullName evidence="1">Uncharacterized protein</fullName>
    </submittedName>
</protein>
<dbReference type="EMBL" id="LGRN01000037">
    <property type="protein sequence ID" value="OJD18371.1"/>
    <property type="molecule type" value="Genomic_DNA"/>
</dbReference>
<name>A0A1J9QDS7_9EURO</name>
<keyword evidence="2" id="KW-1185">Reference proteome</keyword>
<dbReference type="AlphaFoldDB" id="A0A1J9QDS7"/>
<dbReference type="OrthoDB" id="4190804at2759"/>
<dbReference type="STRING" id="1447872.A0A1J9QDS7"/>
<comment type="caution">
    <text evidence="1">The sequence shown here is derived from an EMBL/GenBank/DDBJ whole genome shotgun (WGS) entry which is preliminary data.</text>
</comment>
<gene>
    <name evidence="1" type="ORF">AJ78_01615</name>
</gene>
<sequence length="296" mass="34074">MAEPEPVDTPTGFSESTEDGMMNRGLQMAALFHQLVQQGVPSELASNMAVISVMKKPSSPQTSSRSNDRVKEFRQQYGHVSLRIDTKLASQANYESWRRDVEARAALLRASHILSNYENSPPENADSEDCLIWQYKETKLWEAIWDSLKFDVKEIMQAKLRDADSGSNLMGKAAVLWRLLEDQYQMHYTDLQMQLIDRICKCSIDDHAGDIIAHTSAWQRTVADLRLYGWALPDMFLRQRFILSLGKYARSHVQRFLLELRKGKPKTHIPEFNVDDLISELVRQRLIVQPDVNQSY</sequence>
<organism evidence="1 2">
    <name type="scientific">Emergomyces pasteurianus Ep9510</name>
    <dbReference type="NCBI Taxonomy" id="1447872"/>
    <lineage>
        <taxon>Eukaryota</taxon>
        <taxon>Fungi</taxon>
        <taxon>Dikarya</taxon>
        <taxon>Ascomycota</taxon>
        <taxon>Pezizomycotina</taxon>
        <taxon>Eurotiomycetes</taxon>
        <taxon>Eurotiomycetidae</taxon>
        <taxon>Onygenales</taxon>
        <taxon>Ajellomycetaceae</taxon>
        <taxon>Emergomyces</taxon>
    </lineage>
</organism>
<reference evidence="1 2" key="1">
    <citation type="submission" date="2015-07" db="EMBL/GenBank/DDBJ databases">
        <title>Emmonsia species relationships and genome sequence.</title>
        <authorList>
            <consortium name="The Broad Institute Genomics Platform"/>
            <person name="Cuomo C.A."/>
            <person name="Munoz J.F."/>
            <person name="Imamovic A."/>
            <person name="Priest M.E."/>
            <person name="Young S."/>
            <person name="Clay O.K."/>
            <person name="McEwen J.G."/>
        </authorList>
    </citation>
    <scope>NUCLEOTIDE SEQUENCE [LARGE SCALE GENOMIC DNA]</scope>
    <source>
        <strain evidence="1 2">UAMH 9510</strain>
    </source>
</reference>
<evidence type="ECO:0000313" key="2">
    <source>
        <dbReference type="Proteomes" id="UP000182235"/>
    </source>
</evidence>
<evidence type="ECO:0000313" key="1">
    <source>
        <dbReference type="EMBL" id="OJD18371.1"/>
    </source>
</evidence>
<proteinExistence type="predicted"/>
<dbReference type="Proteomes" id="UP000182235">
    <property type="component" value="Unassembled WGS sequence"/>
</dbReference>
<accession>A0A1J9QDS7</accession>